<gene>
    <name evidence="6" type="ORF">KM029_18295</name>
</gene>
<organism evidence="6 7">
    <name type="scientific">Flammeovirga kamogawensis</name>
    <dbReference type="NCBI Taxonomy" id="373891"/>
    <lineage>
        <taxon>Bacteria</taxon>
        <taxon>Pseudomonadati</taxon>
        <taxon>Bacteroidota</taxon>
        <taxon>Cytophagia</taxon>
        <taxon>Cytophagales</taxon>
        <taxon>Flammeovirgaceae</taxon>
        <taxon>Flammeovirga</taxon>
    </lineage>
</organism>
<keyword evidence="7" id="KW-1185">Reference proteome</keyword>
<dbReference type="RefSeq" id="WP_144074628.1">
    <property type="nucleotide sequence ID" value="NZ_CP076128.1"/>
</dbReference>
<evidence type="ECO:0000256" key="3">
    <source>
        <dbReference type="ARBA" id="ARBA00022989"/>
    </source>
</evidence>
<keyword evidence="4" id="KW-0472">Membrane</keyword>
<evidence type="ECO:0000313" key="7">
    <source>
        <dbReference type="Proteomes" id="UP000682802"/>
    </source>
</evidence>
<evidence type="ECO:0000259" key="5">
    <source>
        <dbReference type="Pfam" id="PF06803"/>
    </source>
</evidence>
<evidence type="ECO:0000256" key="2">
    <source>
        <dbReference type="ARBA" id="ARBA00022692"/>
    </source>
</evidence>
<comment type="subcellular location">
    <subcellularLocation>
        <location evidence="1">Endomembrane system</location>
        <topology evidence="1">Multi-pass membrane protein</topology>
    </subcellularLocation>
</comment>
<accession>A0ABX8GUF4</accession>
<keyword evidence="3" id="KW-1133">Transmembrane helix</keyword>
<dbReference type="InterPro" id="IPR010652">
    <property type="entry name" value="DUF1232"/>
</dbReference>
<name>A0ABX8GUF4_9BACT</name>
<sequence length="148" mass="16756">MGLQDINTEKYIKYFKESDFLDSLIDMAKKAGEKVVYAGLLLFYMYIDDETPKKAKVAIAGALGYLLLPLDLIPDFIPIVGFSDDFSVVIAAISYLTVCLKEEHKDAAVEKMKDWFEDFDAEEVETINSIIFRKKSKKGKVIELDPEA</sequence>
<evidence type="ECO:0000256" key="1">
    <source>
        <dbReference type="ARBA" id="ARBA00004127"/>
    </source>
</evidence>
<proteinExistence type="predicted"/>
<protein>
    <submittedName>
        <fullName evidence="6">DUF1232 domain-containing protein</fullName>
    </submittedName>
</protein>
<evidence type="ECO:0000313" key="6">
    <source>
        <dbReference type="EMBL" id="QWG07230.1"/>
    </source>
</evidence>
<keyword evidence="2" id="KW-0812">Transmembrane</keyword>
<evidence type="ECO:0000256" key="4">
    <source>
        <dbReference type="ARBA" id="ARBA00023136"/>
    </source>
</evidence>
<dbReference type="EMBL" id="CP076128">
    <property type="protein sequence ID" value="QWG07230.1"/>
    <property type="molecule type" value="Genomic_DNA"/>
</dbReference>
<dbReference type="Pfam" id="PF06803">
    <property type="entry name" value="DUF1232"/>
    <property type="match status" value="1"/>
</dbReference>
<reference evidence="6 7" key="1">
    <citation type="submission" date="2021-05" db="EMBL/GenBank/DDBJ databases">
        <title>Comparative genomic studies on the polysaccharide-degrading batcterial strains of the Flammeovirga genus.</title>
        <authorList>
            <person name="Zewei F."/>
            <person name="Zheng Z."/>
            <person name="Yu L."/>
            <person name="Ruyue G."/>
            <person name="Yanhong M."/>
            <person name="Yuanyuan C."/>
            <person name="Jingyan G."/>
            <person name="Wenjun H."/>
        </authorList>
    </citation>
    <scope>NUCLEOTIDE SEQUENCE [LARGE SCALE GENOMIC DNA]</scope>
    <source>
        <strain evidence="6 7">YS10</strain>
    </source>
</reference>
<feature type="domain" description="DUF1232" evidence="5">
    <location>
        <begin position="55"/>
        <end position="90"/>
    </location>
</feature>
<dbReference type="Proteomes" id="UP000682802">
    <property type="component" value="Chromosome 1"/>
</dbReference>